<evidence type="ECO:0008006" key="3">
    <source>
        <dbReference type="Google" id="ProtNLM"/>
    </source>
</evidence>
<proteinExistence type="predicted"/>
<comment type="caution">
    <text evidence="1">The sequence shown here is derived from an EMBL/GenBank/DDBJ whole genome shotgun (WGS) entry which is preliminary data.</text>
</comment>
<sequence>MKTYDIYFSDGNSSDHKGFSIKTQEKAVHMAEDMLVKGNSYIDDYAGGLISVVDSEGVTVWSQPIPAHVK</sequence>
<keyword evidence="2" id="KW-1185">Reference proteome</keyword>
<dbReference type="EMBL" id="JANRHJ010000005">
    <property type="protein sequence ID" value="MCR8873557.1"/>
    <property type="molecule type" value="Genomic_DNA"/>
</dbReference>
<dbReference type="GeneID" id="82444027"/>
<name>A0AAW5N314_9BACT</name>
<protein>
    <recommendedName>
        <fullName evidence="3">DUF2188 domain-containing protein</fullName>
    </recommendedName>
</protein>
<evidence type="ECO:0000313" key="1">
    <source>
        <dbReference type="EMBL" id="MCR8873557.1"/>
    </source>
</evidence>
<organism evidence="1 2">
    <name type="scientific">Phocaeicola barnesiae</name>
    <dbReference type="NCBI Taxonomy" id="376804"/>
    <lineage>
        <taxon>Bacteria</taxon>
        <taxon>Pseudomonadati</taxon>
        <taxon>Bacteroidota</taxon>
        <taxon>Bacteroidia</taxon>
        <taxon>Bacteroidales</taxon>
        <taxon>Bacteroidaceae</taxon>
        <taxon>Phocaeicola</taxon>
    </lineage>
</organism>
<reference evidence="1 2" key="1">
    <citation type="submission" date="2022-08" db="EMBL/GenBank/DDBJ databases">
        <authorList>
            <person name="Zeman M."/>
            <person name="Kubasova T."/>
        </authorList>
    </citation>
    <scope>NUCLEOTIDE SEQUENCE [LARGE SCALE GENOMIC DNA]</scope>
    <source>
        <strain evidence="1 2">ET62</strain>
    </source>
</reference>
<accession>A0AAW5N314</accession>
<evidence type="ECO:0000313" key="2">
    <source>
        <dbReference type="Proteomes" id="UP001204579"/>
    </source>
</evidence>
<dbReference type="AlphaFoldDB" id="A0AAW5N314"/>
<dbReference type="RefSeq" id="WP_018711624.1">
    <property type="nucleotide sequence ID" value="NZ_CALULB010000011.1"/>
</dbReference>
<dbReference type="Proteomes" id="UP001204579">
    <property type="component" value="Unassembled WGS sequence"/>
</dbReference>
<gene>
    <name evidence="1" type="ORF">NW209_05960</name>
</gene>